<dbReference type="GO" id="GO:1990281">
    <property type="term" value="C:efflux pump complex"/>
    <property type="evidence" value="ECO:0007669"/>
    <property type="project" value="TreeGrafter"/>
</dbReference>
<comment type="caution">
    <text evidence="7">The sequence shown here is derived from an EMBL/GenBank/DDBJ whole genome shotgun (WGS) entry which is preliminary data.</text>
</comment>
<evidence type="ECO:0000313" key="7">
    <source>
        <dbReference type="EMBL" id="KAA6306955.1"/>
    </source>
</evidence>
<evidence type="ECO:0000256" key="1">
    <source>
        <dbReference type="ARBA" id="ARBA00004442"/>
    </source>
</evidence>
<organism evidence="7">
    <name type="scientific">termite gut metagenome</name>
    <dbReference type="NCBI Taxonomy" id="433724"/>
    <lineage>
        <taxon>unclassified sequences</taxon>
        <taxon>metagenomes</taxon>
        <taxon>organismal metagenomes</taxon>
    </lineage>
</organism>
<dbReference type="GO" id="GO:0009279">
    <property type="term" value="C:cell outer membrane"/>
    <property type="evidence" value="ECO:0007669"/>
    <property type="project" value="UniProtKB-SubCell"/>
</dbReference>
<sequence>GSHAIKKKKLEVQAAENTKQNTAELLLLQMQRLWDELNEVYQQVQLAQKSIAVAEENVRLNEDHYHAGISILSDLLDAQNLLQQSRDQYTEAATGYLLKMSEYKQATVTL</sequence>
<dbReference type="EMBL" id="SNRY01009516">
    <property type="protein sequence ID" value="KAA6306955.1"/>
    <property type="molecule type" value="Genomic_DNA"/>
</dbReference>
<evidence type="ECO:0000256" key="3">
    <source>
        <dbReference type="ARBA" id="ARBA00022692"/>
    </source>
</evidence>
<proteinExistence type="predicted"/>
<gene>
    <name evidence="7" type="ORF">EZS27_041379</name>
</gene>
<keyword evidence="5" id="KW-0998">Cell outer membrane</keyword>
<keyword evidence="4" id="KW-0472">Membrane</keyword>
<evidence type="ECO:0000256" key="4">
    <source>
        <dbReference type="ARBA" id="ARBA00023136"/>
    </source>
</evidence>
<evidence type="ECO:0000256" key="6">
    <source>
        <dbReference type="SAM" id="Coils"/>
    </source>
</evidence>
<dbReference type="PANTHER" id="PTHR30026">
    <property type="entry name" value="OUTER MEMBRANE PROTEIN TOLC"/>
    <property type="match status" value="1"/>
</dbReference>
<keyword evidence="3" id="KW-0812">Transmembrane</keyword>
<name>A0A5J4PBV2_9ZZZZ</name>
<keyword evidence="2" id="KW-1134">Transmembrane beta strand</keyword>
<protein>
    <recommendedName>
        <fullName evidence="8">Outer membrane efflux protein BepC</fullName>
    </recommendedName>
</protein>
<feature type="non-terminal residue" evidence="7">
    <location>
        <position position="1"/>
    </location>
</feature>
<comment type="subcellular location">
    <subcellularLocation>
        <location evidence="1">Cell outer membrane</location>
    </subcellularLocation>
</comment>
<dbReference type="SUPFAM" id="SSF56954">
    <property type="entry name" value="Outer membrane efflux proteins (OEP)"/>
    <property type="match status" value="1"/>
</dbReference>
<keyword evidence="6" id="KW-0175">Coiled coil</keyword>
<dbReference type="GO" id="GO:0015288">
    <property type="term" value="F:porin activity"/>
    <property type="evidence" value="ECO:0007669"/>
    <property type="project" value="TreeGrafter"/>
</dbReference>
<accession>A0A5J4PBV2</accession>
<dbReference type="InterPro" id="IPR051906">
    <property type="entry name" value="TolC-like"/>
</dbReference>
<evidence type="ECO:0000256" key="2">
    <source>
        <dbReference type="ARBA" id="ARBA00022452"/>
    </source>
</evidence>
<evidence type="ECO:0000256" key="5">
    <source>
        <dbReference type="ARBA" id="ARBA00023237"/>
    </source>
</evidence>
<evidence type="ECO:0008006" key="8">
    <source>
        <dbReference type="Google" id="ProtNLM"/>
    </source>
</evidence>
<dbReference type="PANTHER" id="PTHR30026:SF20">
    <property type="entry name" value="OUTER MEMBRANE PROTEIN TOLC"/>
    <property type="match status" value="1"/>
</dbReference>
<dbReference type="Gene3D" id="1.20.1600.10">
    <property type="entry name" value="Outer membrane efflux proteins (OEP)"/>
    <property type="match status" value="1"/>
</dbReference>
<reference evidence="7" key="1">
    <citation type="submission" date="2019-03" db="EMBL/GenBank/DDBJ databases">
        <title>Single cell metagenomics reveals metabolic interactions within the superorganism composed of flagellate Streblomastix strix and complex community of Bacteroidetes bacteria on its surface.</title>
        <authorList>
            <person name="Treitli S.C."/>
            <person name="Kolisko M."/>
            <person name="Husnik F."/>
            <person name="Keeling P."/>
            <person name="Hampl V."/>
        </authorList>
    </citation>
    <scope>NUCLEOTIDE SEQUENCE</scope>
    <source>
        <strain evidence="7">STM</strain>
    </source>
</reference>
<feature type="coiled-coil region" evidence="6">
    <location>
        <begin position="5"/>
        <end position="57"/>
    </location>
</feature>
<dbReference type="GO" id="GO:0015562">
    <property type="term" value="F:efflux transmembrane transporter activity"/>
    <property type="evidence" value="ECO:0007669"/>
    <property type="project" value="InterPro"/>
</dbReference>
<dbReference type="AlphaFoldDB" id="A0A5J4PBV2"/>